<dbReference type="STRING" id="1416801.SAMN05192553_106128"/>
<protein>
    <recommendedName>
        <fullName evidence="4">Outer membrane protein beta-barrel domain-containing protein</fullName>
    </recommendedName>
</protein>
<organism evidence="2 3">
    <name type="scientific">Cyclobacterium xiamenense</name>
    <dbReference type="NCBI Taxonomy" id="1297121"/>
    <lineage>
        <taxon>Bacteria</taxon>
        <taxon>Pseudomonadati</taxon>
        <taxon>Bacteroidota</taxon>
        <taxon>Cytophagia</taxon>
        <taxon>Cytophagales</taxon>
        <taxon>Cyclobacteriaceae</taxon>
        <taxon>Cyclobacterium</taxon>
    </lineage>
</organism>
<accession>A0A1H7A9S8</accession>
<dbReference type="OrthoDB" id="838806at2"/>
<evidence type="ECO:0000256" key="1">
    <source>
        <dbReference type="SAM" id="SignalP"/>
    </source>
</evidence>
<evidence type="ECO:0000313" key="2">
    <source>
        <dbReference type="EMBL" id="SEJ62168.1"/>
    </source>
</evidence>
<dbReference type="EMBL" id="FNZH01000006">
    <property type="protein sequence ID" value="SEJ62168.1"/>
    <property type="molecule type" value="Genomic_DNA"/>
</dbReference>
<gene>
    <name evidence="2" type="ORF">SAMN05192553_106128</name>
</gene>
<dbReference type="RefSeq" id="WP_092177222.1">
    <property type="nucleotide sequence ID" value="NZ_FNZH01000006.1"/>
</dbReference>
<evidence type="ECO:0000313" key="3">
    <source>
        <dbReference type="Proteomes" id="UP000199403"/>
    </source>
</evidence>
<dbReference type="Proteomes" id="UP000199403">
    <property type="component" value="Unassembled WGS sequence"/>
</dbReference>
<reference evidence="3" key="1">
    <citation type="submission" date="2016-10" db="EMBL/GenBank/DDBJ databases">
        <authorList>
            <person name="Varghese N."/>
            <person name="Submissions S."/>
        </authorList>
    </citation>
    <scope>NUCLEOTIDE SEQUENCE [LARGE SCALE GENOMIC DNA]</scope>
    <source>
        <strain evidence="3">IBRC-M 10761</strain>
    </source>
</reference>
<feature type="chain" id="PRO_5011743061" description="Outer membrane protein beta-barrel domain-containing protein" evidence="1">
    <location>
        <begin position="23"/>
        <end position="262"/>
    </location>
</feature>
<sequence length="262" mass="29822">MRSTCNHFLFLFLLTCMVHLNAFSQSSGNLWLSTGFQAFTSRDAGFSSMKYSGPRSFSTGAFALQRPHKTETFQVEFGIGPLSNQIGNSLNALSAGFWNSTFYHREKDADRGLHWGWSNQNLLNLRRHNGFTNYSLRYDYFTSIGPALRYQYPFQWKGQQFSWQTLAHWQVVGFQIKSGFIGADPAGVTEDGEPLDNFLRAVDPFYVGRDWNLGLESTLVWTLPAGNDLALRYRPEFAVLKGGQPIHRVGHAVSLLINFRIW</sequence>
<proteinExistence type="predicted"/>
<dbReference type="AlphaFoldDB" id="A0A1H7A9S8"/>
<evidence type="ECO:0008006" key="4">
    <source>
        <dbReference type="Google" id="ProtNLM"/>
    </source>
</evidence>
<name>A0A1H7A9S8_9BACT</name>
<feature type="signal peptide" evidence="1">
    <location>
        <begin position="1"/>
        <end position="22"/>
    </location>
</feature>
<keyword evidence="3" id="KW-1185">Reference proteome</keyword>
<keyword evidence="1" id="KW-0732">Signal</keyword>